<proteinExistence type="predicted"/>
<organism evidence="1">
    <name type="scientific">Homo sapiens</name>
    <name type="common">Human</name>
    <dbReference type="NCBI Taxonomy" id="9606"/>
    <lineage>
        <taxon>Eukaryota</taxon>
        <taxon>Metazoa</taxon>
        <taxon>Chordata</taxon>
        <taxon>Craniata</taxon>
        <taxon>Vertebrata</taxon>
        <taxon>Euteleostomi</taxon>
        <taxon>Mammalia</taxon>
        <taxon>Eutheria</taxon>
        <taxon>Euarchontoglires</taxon>
        <taxon>Primates</taxon>
        <taxon>Haplorrhini</taxon>
        <taxon>Catarrhini</taxon>
        <taxon>Hominidae</taxon>
        <taxon>Homo</taxon>
    </lineage>
</organism>
<dbReference type="EMBL" id="HF583747">
    <property type="protein sequence ID" value="CCQ43244.1"/>
    <property type="molecule type" value="Genomic_DNA"/>
</dbReference>
<accession>L8E7Y5</accession>
<dbReference type="AlphaFoldDB" id="L8E7Y5"/>
<gene>
    <name evidence="1" type="primary">HERC1</name>
</gene>
<sequence length="53" mass="5936">MMAPSAYGMLPRSNIHCNRPVCSTDWKGMLRKAWDHPVIQVSHQFPGVSVANI</sequence>
<evidence type="ECO:0000313" key="1">
    <source>
        <dbReference type="EMBL" id="CCQ43244.1"/>
    </source>
</evidence>
<protein>
    <submittedName>
        <fullName evidence="1">Alternative protein HERC1</fullName>
    </submittedName>
</protein>
<dbReference type="ChiTaRS" id="HERC1">
    <property type="organism name" value="human"/>
</dbReference>
<reference evidence="1" key="1">
    <citation type="journal article" date="2013" name="PLoS ONE">
        <title>Direct detection of alternative open reading frames translation products in human significantly expands the proteome.</title>
        <authorList>
            <person name="Vanderperre B."/>
            <person name="Lucier J.-F."/>
            <person name="Motard J."/>
            <person name="Tremblay G."/>
            <person name="Vanderperre S."/>
            <person name="Wisztorski M."/>
            <person name="Salzet M."/>
            <person name="Boisvert F.-M."/>
            <person name="Roucou X."/>
        </authorList>
    </citation>
    <scope>NUCLEOTIDE SEQUENCE</scope>
</reference>
<dbReference type="OrthoDB" id="239701at2759"/>
<name>L8E7Y5_HUMAN</name>